<sequence length="357" mass="40839">MENDRPLVDNIHNALNQNQQESYYSSFPMKPSISTHDIHYNHTVSLSTKTQQSRHNTGYGYWRTPTSHNPSSAIQPIRIDIPATRLSNTQPRTPMTTFQQTPTLLPVKLNQNSEGKGQGPLPSGSHYQLPAQHRQATCPPPSSVSMRQPQPSLSSSPKIQQQQAVRRVQPAKSQLFPTQSKDTSLQRPPAKPQPGTTPGHQDQYFSMNKEPPSEGNKGLSPDPWKRDAREKQQKQQRLQVVDLLEQEVQDLQAKAQLTPEETDRLRRLNLEWQFQQRLQEFQQNGNDDDDDDEEEDRDTLTGENVQESNELKENFDKKWSKEGQEENNFKGDATPENLTFKERQRLFSNASVKVKAL</sequence>
<reference evidence="2" key="3">
    <citation type="submission" date="2025-09" db="UniProtKB">
        <authorList>
            <consortium name="Ensembl"/>
        </authorList>
    </citation>
    <scope>IDENTIFICATION</scope>
</reference>
<evidence type="ECO:0000313" key="3">
    <source>
        <dbReference type="Proteomes" id="UP000314982"/>
    </source>
</evidence>
<dbReference type="Ensembl" id="ENSHHUT00000062977.1">
    <property type="protein sequence ID" value="ENSHHUP00000060902.1"/>
    <property type="gene ID" value="ENSHHUG00000036108.1"/>
</dbReference>
<keyword evidence="3" id="KW-1185">Reference proteome</keyword>
<accession>A0A4W5PBX9</accession>
<feature type="region of interest" description="Disordered" evidence="1">
    <location>
        <begin position="84"/>
        <end position="103"/>
    </location>
</feature>
<dbReference type="InterPro" id="IPR028842">
    <property type="entry name" value="Afadin"/>
</dbReference>
<evidence type="ECO:0000313" key="2">
    <source>
        <dbReference type="Ensembl" id="ENSHHUP00000060902.1"/>
    </source>
</evidence>
<dbReference type="GO" id="GO:0005911">
    <property type="term" value="C:cell-cell junction"/>
    <property type="evidence" value="ECO:0007669"/>
    <property type="project" value="InterPro"/>
</dbReference>
<dbReference type="AlphaFoldDB" id="A0A4W5PBX9"/>
<feature type="compositionally biased region" description="Low complexity" evidence="1">
    <location>
        <begin position="160"/>
        <end position="171"/>
    </location>
</feature>
<feature type="compositionally biased region" description="Acidic residues" evidence="1">
    <location>
        <begin position="286"/>
        <end position="297"/>
    </location>
</feature>
<reference evidence="2" key="2">
    <citation type="submission" date="2025-08" db="UniProtKB">
        <authorList>
            <consortium name="Ensembl"/>
        </authorList>
    </citation>
    <scope>IDENTIFICATION</scope>
</reference>
<feature type="compositionally biased region" description="Basic and acidic residues" evidence="1">
    <location>
        <begin position="309"/>
        <end position="329"/>
    </location>
</feature>
<name>A0A4W5PBX9_9TELE</name>
<feature type="compositionally biased region" description="Basic and acidic residues" evidence="1">
    <location>
        <begin position="223"/>
        <end position="233"/>
    </location>
</feature>
<proteinExistence type="predicted"/>
<organism evidence="2 3">
    <name type="scientific">Hucho hucho</name>
    <name type="common">huchen</name>
    <dbReference type="NCBI Taxonomy" id="62062"/>
    <lineage>
        <taxon>Eukaryota</taxon>
        <taxon>Metazoa</taxon>
        <taxon>Chordata</taxon>
        <taxon>Craniata</taxon>
        <taxon>Vertebrata</taxon>
        <taxon>Euteleostomi</taxon>
        <taxon>Actinopterygii</taxon>
        <taxon>Neopterygii</taxon>
        <taxon>Teleostei</taxon>
        <taxon>Protacanthopterygii</taxon>
        <taxon>Salmoniformes</taxon>
        <taxon>Salmonidae</taxon>
        <taxon>Salmoninae</taxon>
        <taxon>Hucho</taxon>
    </lineage>
</organism>
<reference evidence="3" key="1">
    <citation type="submission" date="2018-06" db="EMBL/GenBank/DDBJ databases">
        <title>Genome assembly of Danube salmon.</title>
        <authorList>
            <person name="Macqueen D.J."/>
            <person name="Gundappa M.K."/>
        </authorList>
    </citation>
    <scope>NUCLEOTIDE SEQUENCE [LARGE SCALE GENOMIC DNA]</scope>
</reference>
<feature type="compositionally biased region" description="Polar residues" evidence="1">
    <location>
        <begin position="85"/>
        <end position="103"/>
    </location>
</feature>
<dbReference type="GeneTree" id="ENSGT00940000155237"/>
<dbReference type="STRING" id="62062.ENSHHUP00000060902"/>
<dbReference type="Proteomes" id="UP000314982">
    <property type="component" value="Unassembled WGS sequence"/>
</dbReference>
<evidence type="ECO:0000256" key="1">
    <source>
        <dbReference type="SAM" id="MobiDB-lite"/>
    </source>
</evidence>
<dbReference type="PANTHER" id="PTHR10398">
    <property type="entry name" value="AFADIN"/>
    <property type="match status" value="1"/>
</dbReference>
<feature type="compositionally biased region" description="Polar residues" evidence="1">
    <location>
        <begin position="175"/>
        <end position="186"/>
    </location>
</feature>
<protein>
    <submittedName>
        <fullName evidence="2">Uncharacterized protein</fullName>
    </submittedName>
</protein>
<dbReference type="PANTHER" id="PTHR10398:SF2">
    <property type="entry name" value="AFADIN"/>
    <property type="match status" value="1"/>
</dbReference>
<feature type="region of interest" description="Disordered" evidence="1">
    <location>
        <begin position="280"/>
        <end position="340"/>
    </location>
</feature>
<feature type="compositionally biased region" description="Polar residues" evidence="1">
    <location>
        <begin position="194"/>
        <end position="206"/>
    </location>
</feature>
<feature type="compositionally biased region" description="Polar residues" evidence="1">
    <location>
        <begin position="143"/>
        <end position="159"/>
    </location>
</feature>
<feature type="region of interest" description="Disordered" evidence="1">
    <location>
        <begin position="109"/>
        <end position="236"/>
    </location>
</feature>